<feature type="transmembrane region" description="Helical" evidence="1">
    <location>
        <begin position="12"/>
        <end position="34"/>
    </location>
</feature>
<gene>
    <name evidence="2" type="ORF">D0Y65_029968</name>
</gene>
<protein>
    <submittedName>
        <fullName evidence="2">Uncharacterized protein</fullName>
    </submittedName>
</protein>
<keyword evidence="1" id="KW-1133">Transmembrane helix</keyword>
<reference evidence="2 3" key="1">
    <citation type="submission" date="2018-09" db="EMBL/GenBank/DDBJ databases">
        <title>A high-quality reference genome of wild soybean provides a powerful tool to mine soybean genomes.</title>
        <authorList>
            <person name="Xie M."/>
            <person name="Chung C.Y.L."/>
            <person name="Li M.-W."/>
            <person name="Wong F.-L."/>
            <person name="Chan T.-F."/>
            <person name="Lam H.-M."/>
        </authorList>
    </citation>
    <scope>NUCLEOTIDE SEQUENCE [LARGE SCALE GENOMIC DNA]</scope>
    <source>
        <strain evidence="3">cv. W05</strain>
        <tissue evidence="2">Hypocotyl of etiolated seedlings</tissue>
    </source>
</reference>
<accession>A0A445I258</accession>
<dbReference type="EMBL" id="QZWG01000011">
    <property type="protein sequence ID" value="RZB80012.1"/>
    <property type="molecule type" value="Genomic_DNA"/>
</dbReference>
<organism evidence="2 3">
    <name type="scientific">Glycine soja</name>
    <name type="common">Wild soybean</name>
    <dbReference type="NCBI Taxonomy" id="3848"/>
    <lineage>
        <taxon>Eukaryota</taxon>
        <taxon>Viridiplantae</taxon>
        <taxon>Streptophyta</taxon>
        <taxon>Embryophyta</taxon>
        <taxon>Tracheophyta</taxon>
        <taxon>Spermatophyta</taxon>
        <taxon>Magnoliopsida</taxon>
        <taxon>eudicotyledons</taxon>
        <taxon>Gunneridae</taxon>
        <taxon>Pentapetalae</taxon>
        <taxon>rosids</taxon>
        <taxon>fabids</taxon>
        <taxon>Fabales</taxon>
        <taxon>Fabaceae</taxon>
        <taxon>Papilionoideae</taxon>
        <taxon>50 kb inversion clade</taxon>
        <taxon>NPAAA clade</taxon>
        <taxon>indigoferoid/millettioid clade</taxon>
        <taxon>Phaseoleae</taxon>
        <taxon>Glycine</taxon>
        <taxon>Glycine subgen. Soja</taxon>
    </lineage>
</organism>
<feature type="non-terminal residue" evidence="2">
    <location>
        <position position="1"/>
    </location>
</feature>
<dbReference type="Proteomes" id="UP000289340">
    <property type="component" value="Chromosome 11"/>
</dbReference>
<keyword evidence="1" id="KW-0812">Transmembrane</keyword>
<dbReference type="AlphaFoldDB" id="A0A445I258"/>
<evidence type="ECO:0000313" key="2">
    <source>
        <dbReference type="EMBL" id="RZB80012.1"/>
    </source>
</evidence>
<name>A0A445I258_GLYSO</name>
<comment type="caution">
    <text evidence="2">The sequence shown here is derived from an EMBL/GenBank/DDBJ whole genome shotgun (WGS) entry which is preliminary data.</text>
</comment>
<keyword evidence="1" id="KW-0472">Membrane</keyword>
<sequence>AALKLATENAYPALDLTKFVLGFILFSLLLRLQIQGDDDLAKLVLICFHQASLYTGMRKSKADEKILSYNDVVLRRFDLDILSGYPAGSTIHCILDNTMPSVAEALGDFIEPLHLPDKMLLILSL</sequence>
<proteinExistence type="predicted"/>
<evidence type="ECO:0000313" key="3">
    <source>
        <dbReference type="Proteomes" id="UP000289340"/>
    </source>
</evidence>
<keyword evidence="3" id="KW-1185">Reference proteome</keyword>
<evidence type="ECO:0000256" key="1">
    <source>
        <dbReference type="SAM" id="Phobius"/>
    </source>
</evidence>